<evidence type="ECO:0000313" key="10">
    <source>
        <dbReference type="EMBL" id="MEE2002841.1"/>
    </source>
</evidence>
<dbReference type="Proteomes" id="UP001336314">
    <property type="component" value="Unassembled WGS sequence"/>
</dbReference>
<dbReference type="InterPro" id="IPR003593">
    <property type="entry name" value="AAA+_ATPase"/>
</dbReference>
<keyword evidence="4 10" id="KW-0067">ATP-binding</keyword>
<evidence type="ECO:0000256" key="5">
    <source>
        <dbReference type="ARBA" id="ARBA00022989"/>
    </source>
</evidence>
<evidence type="ECO:0000313" key="11">
    <source>
        <dbReference type="Proteomes" id="UP001336314"/>
    </source>
</evidence>
<feature type="domain" description="ABC transporter" evidence="8">
    <location>
        <begin position="341"/>
        <end position="562"/>
    </location>
</feature>
<name>A0ABU7J8M0_9GAMM</name>
<feature type="transmembrane region" description="Helical" evidence="7">
    <location>
        <begin position="46"/>
        <end position="66"/>
    </location>
</feature>
<evidence type="ECO:0000256" key="4">
    <source>
        <dbReference type="ARBA" id="ARBA00022840"/>
    </source>
</evidence>
<dbReference type="PROSITE" id="PS50893">
    <property type="entry name" value="ABC_TRANSPORTER_2"/>
    <property type="match status" value="1"/>
</dbReference>
<dbReference type="PROSITE" id="PS50929">
    <property type="entry name" value="ABC_TM1F"/>
    <property type="match status" value="1"/>
</dbReference>
<dbReference type="InterPro" id="IPR039421">
    <property type="entry name" value="Type_1_exporter"/>
</dbReference>
<dbReference type="InterPro" id="IPR027417">
    <property type="entry name" value="P-loop_NTPase"/>
</dbReference>
<evidence type="ECO:0000256" key="3">
    <source>
        <dbReference type="ARBA" id="ARBA00022741"/>
    </source>
</evidence>
<accession>A0ABU7J8M0</accession>
<dbReference type="Gene3D" id="3.40.50.300">
    <property type="entry name" value="P-loop containing nucleotide triphosphate hydrolases"/>
    <property type="match status" value="1"/>
</dbReference>
<dbReference type="SUPFAM" id="SSF52540">
    <property type="entry name" value="P-loop containing nucleoside triphosphate hydrolases"/>
    <property type="match status" value="1"/>
</dbReference>
<gene>
    <name evidence="10" type="ORF">QWY20_15375</name>
</gene>
<dbReference type="Gene3D" id="1.20.1560.10">
    <property type="entry name" value="ABC transporter type 1, transmembrane domain"/>
    <property type="match status" value="1"/>
</dbReference>
<evidence type="ECO:0000256" key="7">
    <source>
        <dbReference type="SAM" id="Phobius"/>
    </source>
</evidence>
<evidence type="ECO:0000256" key="2">
    <source>
        <dbReference type="ARBA" id="ARBA00022692"/>
    </source>
</evidence>
<dbReference type="PANTHER" id="PTHR24221:SF653">
    <property type="entry name" value="TRANSPORT ATP-BINDING PROTEIN CYDC"/>
    <property type="match status" value="1"/>
</dbReference>
<dbReference type="Pfam" id="PF00664">
    <property type="entry name" value="ABC_membrane"/>
    <property type="match status" value="1"/>
</dbReference>
<reference evidence="10 11" key="1">
    <citation type="submission" date="2023-07" db="EMBL/GenBank/DDBJ databases">
        <title>Alkalimonas sp., MEB108 novel, alkaliphilic bacterium isolated from Lonar Lake, India.</title>
        <authorList>
            <person name="Joshi A."/>
            <person name="Thite S."/>
        </authorList>
    </citation>
    <scope>NUCLEOTIDE SEQUENCE [LARGE SCALE GENOMIC DNA]</scope>
    <source>
        <strain evidence="10 11">MEB108</strain>
    </source>
</reference>
<dbReference type="PANTHER" id="PTHR24221">
    <property type="entry name" value="ATP-BINDING CASSETTE SUB-FAMILY B"/>
    <property type="match status" value="1"/>
</dbReference>
<keyword evidence="6 7" id="KW-0472">Membrane</keyword>
<comment type="caution">
    <text evidence="10">The sequence shown here is derived from an EMBL/GenBank/DDBJ whole genome shotgun (WGS) entry which is preliminary data.</text>
</comment>
<dbReference type="Pfam" id="PF00005">
    <property type="entry name" value="ABC_tran"/>
    <property type="match status" value="1"/>
</dbReference>
<dbReference type="InterPro" id="IPR017871">
    <property type="entry name" value="ABC_transporter-like_CS"/>
</dbReference>
<dbReference type="PROSITE" id="PS00211">
    <property type="entry name" value="ABC_TRANSPORTER_1"/>
    <property type="match status" value="1"/>
</dbReference>
<evidence type="ECO:0000256" key="6">
    <source>
        <dbReference type="ARBA" id="ARBA00023136"/>
    </source>
</evidence>
<dbReference type="RefSeq" id="WP_330129886.1">
    <property type="nucleotide sequence ID" value="NZ_JAUHLI010000017.1"/>
</dbReference>
<dbReference type="InterPro" id="IPR003439">
    <property type="entry name" value="ABC_transporter-like_ATP-bd"/>
</dbReference>
<feature type="domain" description="ABC transmembrane type-1" evidence="9">
    <location>
        <begin position="24"/>
        <end position="315"/>
    </location>
</feature>
<dbReference type="SMART" id="SM00382">
    <property type="entry name" value="AAA"/>
    <property type="match status" value="1"/>
</dbReference>
<dbReference type="InterPro" id="IPR011527">
    <property type="entry name" value="ABC1_TM_dom"/>
</dbReference>
<protein>
    <submittedName>
        <fullName evidence="10">ATP-binding cassette domain-containing protein</fullName>
    </submittedName>
</protein>
<keyword evidence="5 7" id="KW-1133">Transmembrane helix</keyword>
<dbReference type="SUPFAM" id="SSF90123">
    <property type="entry name" value="ABC transporter transmembrane region"/>
    <property type="match status" value="1"/>
</dbReference>
<feature type="transmembrane region" description="Helical" evidence="7">
    <location>
        <begin position="21"/>
        <end position="40"/>
    </location>
</feature>
<organism evidence="10 11">
    <name type="scientific">Alkalimonas cellulosilytica</name>
    <dbReference type="NCBI Taxonomy" id="3058395"/>
    <lineage>
        <taxon>Bacteria</taxon>
        <taxon>Pseudomonadati</taxon>
        <taxon>Pseudomonadota</taxon>
        <taxon>Gammaproteobacteria</taxon>
        <taxon>Alkalimonas</taxon>
    </lineage>
</organism>
<dbReference type="InterPro" id="IPR036640">
    <property type="entry name" value="ABC1_TM_sf"/>
</dbReference>
<keyword evidence="2 7" id="KW-0812">Transmembrane</keyword>
<dbReference type="EMBL" id="JAUHLI010000017">
    <property type="protein sequence ID" value="MEE2002841.1"/>
    <property type="molecule type" value="Genomic_DNA"/>
</dbReference>
<keyword evidence="11" id="KW-1185">Reference proteome</keyword>
<sequence length="563" mass="62032">MSNDRTMLQYWLQLLVWQHRGRLLLAAALTLLTALFGLALLGLSGWFITATAVVGAILLAGGSAFLELYMPGSGIRFFALGRTISRYAERVFSHQLVLEQLARVRVQLFQGLAHLPDSALQQAQDADWLNRLTTDLEQLDTVLLRLLLPPASLLLVWLLLGGFFAVWSVPLALGFLLVGLPLLLLILALFIRQSVALNYQLSALLNESRQQVITQLEGLDELRVAGQLQAEQQAVVQLLALIDGKQHRVSQQQALSQLLLQLLHGGLVLFVALLAVAGYQHGWFSGPVAVMLVLPVLALSELLQPLPGQLASAGRSWFAAKRLYPLATQPEPAAAAGDEALNTVQLQLHRYGRIAASLQRPFALHLSAERPVLLVSGASGTGKSSLAELLVRDTLPGAAELRWNGRVRSAWQQAGLHQQVALLSQQSGMLADTLRTNLMVGLSDVTEQRLWQVLIQVELDQWAQSLPKQLDTWLGDSGQQVSGGQARRINLARWLLRSPRLVILDEPFYGLDQAQAARIWQAIQPWMQGRLVLLLLHHRPDFLADGWPELSLNLDTTTEETIS</sequence>
<keyword evidence="3" id="KW-0547">Nucleotide-binding</keyword>
<dbReference type="GO" id="GO:0005524">
    <property type="term" value="F:ATP binding"/>
    <property type="evidence" value="ECO:0007669"/>
    <property type="project" value="UniProtKB-KW"/>
</dbReference>
<feature type="transmembrane region" description="Helical" evidence="7">
    <location>
        <begin position="258"/>
        <end position="277"/>
    </location>
</feature>
<evidence type="ECO:0000256" key="1">
    <source>
        <dbReference type="ARBA" id="ARBA00004651"/>
    </source>
</evidence>
<feature type="transmembrane region" description="Helical" evidence="7">
    <location>
        <begin position="146"/>
        <end position="167"/>
    </location>
</feature>
<feature type="transmembrane region" description="Helical" evidence="7">
    <location>
        <begin position="173"/>
        <end position="191"/>
    </location>
</feature>
<evidence type="ECO:0000259" key="8">
    <source>
        <dbReference type="PROSITE" id="PS50893"/>
    </source>
</evidence>
<evidence type="ECO:0000259" key="9">
    <source>
        <dbReference type="PROSITE" id="PS50929"/>
    </source>
</evidence>
<comment type="subcellular location">
    <subcellularLocation>
        <location evidence="1">Cell membrane</location>
        <topology evidence="1">Multi-pass membrane protein</topology>
    </subcellularLocation>
</comment>
<proteinExistence type="predicted"/>